<reference evidence="8 9" key="1">
    <citation type="submission" date="2018-08" db="EMBL/GenBank/DDBJ databases">
        <title>A genome reference for cultivated species of the human gut microbiota.</title>
        <authorList>
            <person name="Zou Y."/>
            <person name="Xue W."/>
            <person name="Luo G."/>
        </authorList>
    </citation>
    <scope>NUCLEOTIDE SEQUENCE [LARGE SCALE GENOMIC DNA]</scope>
    <source>
        <strain evidence="8 9">AF45-14BH</strain>
    </source>
</reference>
<keyword evidence="3 6" id="KW-0808">Transferase</keyword>
<evidence type="ECO:0000256" key="7">
    <source>
        <dbReference type="RuleBase" id="RU000416"/>
    </source>
</evidence>
<evidence type="ECO:0000256" key="3">
    <source>
        <dbReference type="ARBA" id="ARBA00022679"/>
    </source>
</evidence>
<dbReference type="GO" id="GO:0009307">
    <property type="term" value="P:DNA restriction-modification system"/>
    <property type="evidence" value="ECO:0007669"/>
    <property type="project" value="UniProtKB-KW"/>
</dbReference>
<dbReference type="EC" id="2.1.1.37" evidence="1"/>
<dbReference type="Gene3D" id="3.90.120.10">
    <property type="entry name" value="DNA Methylase, subunit A, domain 2"/>
    <property type="match status" value="1"/>
</dbReference>
<keyword evidence="5" id="KW-0680">Restriction system</keyword>
<dbReference type="PANTHER" id="PTHR10629:SF52">
    <property type="entry name" value="DNA (CYTOSINE-5)-METHYLTRANSFERASE 1"/>
    <property type="match status" value="1"/>
</dbReference>
<organism evidence="8 9">
    <name type="scientific">Anaerobutyricum hallii</name>
    <dbReference type="NCBI Taxonomy" id="39488"/>
    <lineage>
        <taxon>Bacteria</taxon>
        <taxon>Bacillati</taxon>
        <taxon>Bacillota</taxon>
        <taxon>Clostridia</taxon>
        <taxon>Lachnospirales</taxon>
        <taxon>Lachnospiraceae</taxon>
        <taxon>Anaerobutyricum</taxon>
    </lineage>
</organism>
<dbReference type="GO" id="GO:0003886">
    <property type="term" value="F:DNA (cytosine-5-)-methyltransferase activity"/>
    <property type="evidence" value="ECO:0007669"/>
    <property type="project" value="UniProtKB-EC"/>
</dbReference>
<dbReference type="RefSeq" id="WP_118314713.1">
    <property type="nucleotide sequence ID" value="NZ_QRNJ01000036.1"/>
</dbReference>
<proteinExistence type="inferred from homology"/>
<comment type="similarity">
    <text evidence="6 7">Belongs to the class I-like SAM-binding methyltransferase superfamily. C5-methyltransferase family.</text>
</comment>
<evidence type="ECO:0000256" key="6">
    <source>
        <dbReference type="PROSITE-ProRule" id="PRU01016"/>
    </source>
</evidence>
<dbReference type="InterPro" id="IPR001525">
    <property type="entry name" value="C5_MeTfrase"/>
</dbReference>
<evidence type="ECO:0000256" key="4">
    <source>
        <dbReference type="ARBA" id="ARBA00022691"/>
    </source>
</evidence>
<evidence type="ECO:0000256" key="1">
    <source>
        <dbReference type="ARBA" id="ARBA00011975"/>
    </source>
</evidence>
<evidence type="ECO:0000256" key="2">
    <source>
        <dbReference type="ARBA" id="ARBA00022603"/>
    </source>
</evidence>
<name>A0A415G6C8_9FIRM</name>
<dbReference type="AlphaFoldDB" id="A0A415G6C8"/>
<evidence type="ECO:0000313" key="8">
    <source>
        <dbReference type="EMBL" id="RHK38229.1"/>
    </source>
</evidence>
<dbReference type="Proteomes" id="UP000283497">
    <property type="component" value="Unassembled WGS sequence"/>
</dbReference>
<dbReference type="PROSITE" id="PS51679">
    <property type="entry name" value="SAM_MT_C5"/>
    <property type="match status" value="1"/>
</dbReference>
<dbReference type="GO" id="GO:0003677">
    <property type="term" value="F:DNA binding"/>
    <property type="evidence" value="ECO:0007669"/>
    <property type="project" value="TreeGrafter"/>
</dbReference>
<dbReference type="PANTHER" id="PTHR10629">
    <property type="entry name" value="CYTOSINE-SPECIFIC METHYLTRANSFERASE"/>
    <property type="match status" value="1"/>
</dbReference>
<dbReference type="Pfam" id="PF00145">
    <property type="entry name" value="DNA_methylase"/>
    <property type="match status" value="1"/>
</dbReference>
<accession>A0A415G6C8</accession>
<feature type="active site" evidence="6">
    <location>
        <position position="79"/>
    </location>
</feature>
<dbReference type="InterPro" id="IPR050390">
    <property type="entry name" value="C5-Methyltransferase"/>
</dbReference>
<comment type="caution">
    <text evidence="8">The sequence shown here is derived from an EMBL/GenBank/DDBJ whole genome shotgun (WGS) entry which is preliminary data.</text>
</comment>
<keyword evidence="4 6" id="KW-0949">S-adenosyl-L-methionine</keyword>
<dbReference type="GO" id="GO:0032259">
    <property type="term" value="P:methylation"/>
    <property type="evidence" value="ECO:0007669"/>
    <property type="project" value="UniProtKB-KW"/>
</dbReference>
<gene>
    <name evidence="8" type="ORF">DW068_09865</name>
</gene>
<dbReference type="PRINTS" id="PR00105">
    <property type="entry name" value="C5METTRFRASE"/>
</dbReference>
<dbReference type="Gene3D" id="3.40.50.150">
    <property type="entry name" value="Vaccinia Virus protein VP39"/>
    <property type="match status" value="1"/>
</dbReference>
<evidence type="ECO:0000313" key="9">
    <source>
        <dbReference type="Proteomes" id="UP000283497"/>
    </source>
</evidence>
<evidence type="ECO:0000256" key="5">
    <source>
        <dbReference type="ARBA" id="ARBA00022747"/>
    </source>
</evidence>
<dbReference type="GO" id="GO:0044027">
    <property type="term" value="P:negative regulation of gene expression via chromosomal CpG island methylation"/>
    <property type="evidence" value="ECO:0007669"/>
    <property type="project" value="TreeGrafter"/>
</dbReference>
<dbReference type="InterPro" id="IPR029063">
    <property type="entry name" value="SAM-dependent_MTases_sf"/>
</dbReference>
<dbReference type="SUPFAM" id="SSF53335">
    <property type="entry name" value="S-adenosyl-L-methionine-dependent methyltransferases"/>
    <property type="match status" value="1"/>
</dbReference>
<sequence>MPCMAIDLFCGIGGLTKGLSLAGIDVLAGFDIDESCQFVYEANNEAEFVCEDIMNIEGGELNKIYPENAVRALVGCAPCQPFSKYSSRYRKKGHMDDKWRLLYSFERLIRETLPDIVSMENVPNLIHENIFLDFVKTLKELKYSIEYKIVNCPDYGVPQHRRRLVLLASRFGKIDLIPPLYDEEHYITVRDAIGHLQPIEAGEICINDSLHRSSALSEINMERIRQSVPGGTWRDWDENLKLRCHRKASGSTFPSVYGRMEWDRPSPTMTTQFYGYGNGRFGHPEQDRAISLREGAILQSFPEDYIFADEQHPVKKRELGTHIGNAVPVELGRAIGISIQEHLKKMEVN</sequence>
<protein>
    <recommendedName>
        <fullName evidence="1">DNA (cytosine-5-)-methyltransferase</fullName>
        <ecNumber evidence="1">2.1.1.37</ecNumber>
    </recommendedName>
</protein>
<keyword evidence="2 6" id="KW-0489">Methyltransferase</keyword>
<dbReference type="EMBL" id="QRNJ01000036">
    <property type="protein sequence ID" value="RHK38229.1"/>
    <property type="molecule type" value="Genomic_DNA"/>
</dbReference>
<dbReference type="NCBIfam" id="TIGR00675">
    <property type="entry name" value="dcm"/>
    <property type="match status" value="1"/>
</dbReference>